<proteinExistence type="predicted"/>
<accession>A0A2P6R1P0</accession>
<organism evidence="1 2">
    <name type="scientific">Rosa chinensis</name>
    <name type="common">China rose</name>
    <dbReference type="NCBI Taxonomy" id="74649"/>
    <lineage>
        <taxon>Eukaryota</taxon>
        <taxon>Viridiplantae</taxon>
        <taxon>Streptophyta</taxon>
        <taxon>Embryophyta</taxon>
        <taxon>Tracheophyta</taxon>
        <taxon>Spermatophyta</taxon>
        <taxon>Magnoliopsida</taxon>
        <taxon>eudicotyledons</taxon>
        <taxon>Gunneridae</taxon>
        <taxon>Pentapetalae</taxon>
        <taxon>rosids</taxon>
        <taxon>fabids</taxon>
        <taxon>Rosales</taxon>
        <taxon>Rosaceae</taxon>
        <taxon>Rosoideae</taxon>
        <taxon>Rosoideae incertae sedis</taxon>
        <taxon>Rosa</taxon>
    </lineage>
</organism>
<evidence type="ECO:0000313" key="1">
    <source>
        <dbReference type="EMBL" id="PRQ40351.1"/>
    </source>
</evidence>
<dbReference type="AlphaFoldDB" id="A0A2P6R1P0"/>
<evidence type="ECO:0000313" key="2">
    <source>
        <dbReference type="Proteomes" id="UP000238479"/>
    </source>
</evidence>
<sequence length="105" mass="11929">MEKELSKVSKAADAMKLCDQGAEYDIASAAGLDSRGCFEVGFHISYWVWLGYSCDYLVDFFVTEVSKLARVQCMDSSRILETLKCVIIYKFRGKNTYTQEEIDVV</sequence>
<reference evidence="1 2" key="1">
    <citation type="journal article" date="2018" name="Nat. Genet.">
        <title>The Rosa genome provides new insights in the design of modern roses.</title>
        <authorList>
            <person name="Bendahmane M."/>
        </authorList>
    </citation>
    <scope>NUCLEOTIDE SEQUENCE [LARGE SCALE GENOMIC DNA]</scope>
    <source>
        <strain evidence="2">cv. Old Blush</strain>
    </source>
</reference>
<dbReference type="Gramene" id="PRQ40351">
    <property type="protein sequence ID" value="PRQ40351"/>
    <property type="gene ID" value="RchiOBHm_Chr4g0435071"/>
</dbReference>
<keyword evidence="2" id="KW-1185">Reference proteome</keyword>
<comment type="caution">
    <text evidence="1">The sequence shown here is derived from an EMBL/GenBank/DDBJ whole genome shotgun (WGS) entry which is preliminary data.</text>
</comment>
<gene>
    <name evidence="1" type="ORF">RchiOBHm_Chr4g0435071</name>
</gene>
<dbReference type="EMBL" id="PDCK01000042">
    <property type="protein sequence ID" value="PRQ40351.1"/>
    <property type="molecule type" value="Genomic_DNA"/>
</dbReference>
<name>A0A2P6R1P0_ROSCH</name>
<protein>
    <submittedName>
        <fullName evidence="1">Uncharacterized protein</fullName>
    </submittedName>
</protein>
<dbReference type="Proteomes" id="UP000238479">
    <property type="component" value="Chromosome 4"/>
</dbReference>